<proteinExistence type="predicted"/>
<reference evidence="2 3" key="1">
    <citation type="submission" date="2014-05" db="EMBL/GenBank/DDBJ databases">
        <title>Draft Genome Sequence of Kitasatospora cheerisanensis KCTC 2395.</title>
        <authorList>
            <person name="Nam D.H."/>
        </authorList>
    </citation>
    <scope>NUCLEOTIDE SEQUENCE [LARGE SCALE GENOMIC DNA]</scope>
    <source>
        <strain evidence="2 3">KCTC 2395</strain>
    </source>
</reference>
<name>A0A066Z0X2_9ACTN</name>
<dbReference type="HOGENOM" id="CLU_3136685_0_0_11"/>
<evidence type="ECO:0000313" key="2">
    <source>
        <dbReference type="EMBL" id="KDN87127.1"/>
    </source>
</evidence>
<protein>
    <submittedName>
        <fullName evidence="2">Uncharacterized protein</fullName>
    </submittedName>
</protein>
<dbReference type="AlphaFoldDB" id="A0A066Z0X2"/>
<feature type="compositionally biased region" description="Basic residues" evidence="1">
    <location>
        <begin position="1"/>
        <end position="17"/>
    </location>
</feature>
<comment type="caution">
    <text evidence="2">The sequence shown here is derived from an EMBL/GenBank/DDBJ whole genome shotgun (WGS) entry which is preliminary data.</text>
</comment>
<dbReference type="Proteomes" id="UP000027178">
    <property type="component" value="Unassembled WGS sequence"/>
</dbReference>
<evidence type="ECO:0000313" key="3">
    <source>
        <dbReference type="Proteomes" id="UP000027178"/>
    </source>
</evidence>
<evidence type="ECO:0000256" key="1">
    <source>
        <dbReference type="SAM" id="MobiDB-lite"/>
    </source>
</evidence>
<sequence>MDPHRARPRARRRHRRPARADRRAVRRTRLRRTGAALRGRARGRRADGP</sequence>
<feature type="region of interest" description="Disordered" evidence="1">
    <location>
        <begin position="1"/>
        <end position="49"/>
    </location>
</feature>
<gene>
    <name evidence="2" type="ORF">KCH_12120</name>
</gene>
<dbReference type="EMBL" id="JNBY01000050">
    <property type="protein sequence ID" value="KDN87127.1"/>
    <property type="molecule type" value="Genomic_DNA"/>
</dbReference>
<keyword evidence="3" id="KW-1185">Reference proteome</keyword>
<accession>A0A066Z0X2</accession>
<organism evidence="2 3">
    <name type="scientific">Kitasatospora cheerisanensis KCTC 2395</name>
    <dbReference type="NCBI Taxonomy" id="1348663"/>
    <lineage>
        <taxon>Bacteria</taxon>
        <taxon>Bacillati</taxon>
        <taxon>Actinomycetota</taxon>
        <taxon>Actinomycetes</taxon>
        <taxon>Kitasatosporales</taxon>
        <taxon>Streptomycetaceae</taxon>
        <taxon>Kitasatospora</taxon>
    </lineage>
</organism>